<proteinExistence type="predicted"/>
<gene>
    <name evidence="1" type="ORF">FCH28_09825</name>
</gene>
<accession>A0A4U0NMM5</accession>
<sequence>MSKSASELLTDEQFEAVRTTIADNNPEMHGLVAAAVLNEALAFVAACALFPEVRLVPSRTVDEGWHALILHTEIYAALCSRLGAVVHHRPESPDPSRHDAALIARTTSLIEEAGYSINPNMWRRPDDDRVRVAANCQHSDDRGPIVPIPKPKGFA</sequence>
<organism evidence="1 2">
    <name type="scientific">Streptomyces piniterrae</name>
    <dbReference type="NCBI Taxonomy" id="2571125"/>
    <lineage>
        <taxon>Bacteria</taxon>
        <taxon>Bacillati</taxon>
        <taxon>Actinomycetota</taxon>
        <taxon>Actinomycetes</taxon>
        <taxon>Kitasatosporales</taxon>
        <taxon>Streptomycetaceae</taxon>
        <taxon>Streptomyces</taxon>
    </lineage>
</organism>
<dbReference type="AlphaFoldDB" id="A0A4U0NMM5"/>
<reference evidence="1 2" key="1">
    <citation type="submission" date="2019-04" db="EMBL/GenBank/DDBJ databases">
        <title>Streptomyces piniterrae sp. nov., a heliquinomycin-producing actinomycete isolated from rhizosphere soil of Pinus yunnanensis.</title>
        <authorList>
            <person name="Zhuang X."/>
            <person name="Zhao J."/>
        </authorList>
    </citation>
    <scope>NUCLEOTIDE SEQUENCE [LARGE SCALE GENOMIC DNA]</scope>
    <source>
        <strain evidence="2">jys28</strain>
    </source>
</reference>
<evidence type="ECO:0000313" key="1">
    <source>
        <dbReference type="EMBL" id="TJZ55627.1"/>
    </source>
</evidence>
<keyword evidence="2" id="KW-1185">Reference proteome</keyword>
<protein>
    <submittedName>
        <fullName evidence="1">Uncharacterized protein</fullName>
    </submittedName>
</protein>
<dbReference type="EMBL" id="SUMB01000003">
    <property type="protein sequence ID" value="TJZ55627.1"/>
    <property type="molecule type" value="Genomic_DNA"/>
</dbReference>
<dbReference type="OrthoDB" id="5328543at2"/>
<dbReference type="Proteomes" id="UP000308697">
    <property type="component" value="Unassembled WGS sequence"/>
</dbReference>
<evidence type="ECO:0000313" key="2">
    <source>
        <dbReference type="Proteomes" id="UP000308697"/>
    </source>
</evidence>
<name>A0A4U0NMM5_9ACTN</name>
<dbReference type="RefSeq" id="WP_136739408.1">
    <property type="nucleotide sequence ID" value="NZ_SUMB01000003.1"/>
</dbReference>
<comment type="caution">
    <text evidence="1">The sequence shown here is derived from an EMBL/GenBank/DDBJ whole genome shotgun (WGS) entry which is preliminary data.</text>
</comment>